<dbReference type="NCBIfam" id="NF010167">
    <property type="entry name" value="PRK13648.1"/>
    <property type="match status" value="2"/>
</dbReference>
<dbReference type="InterPro" id="IPR050095">
    <property type="entry name" value="ECF_ABC_transporter_ATP-bd"/>
</dbReference>
<dbReference type="GO" id="GO:0015087">
    <property type="term" value="F:cobalt ion transmembrane transporter activity"/>
    <property type="evidence" value="ECO:0007669"/>
    <property type="project" value="UniProtKB-ARBA"/>
</dbReference>
<evidence type="ECO:0000313" key="11">
    <source>
        <dbReference type="Proteomes" id="UP000265692"/>
    </source>
</evidence>
<dbReference type="GO" id="GO:0043190">
    <property type="term" value="C:ATP-binding cassette (ABC) transporter complex"/>
    <property type="evidence" value="ECO:0007669"/>
    <property type="project" value="TreeGrafter"/>
</dbReference>
<dbReference type="PROSITE" id="PS50893">
    <property type="entry name" value="ABC_TRANSPORTER_2"/>
    <property type="match status" value="2"/>
</dbReference>
<dbReference type="InterPro" id="IPR027417">
    <property type="entry name" value="P-loop_NTPase"/>
</dbReference>
<dbReference type="Proteomes" id="UP000265692">
    <property type="component" value="Unassembled WGS sequence"/>
</dbReference>
<dbReference type="EMBL" id="QWEI01000004">
    <property type="protein sequence ID" value="RHW36701.1"/>
    <property type="molecule type" value="Genomic_DNA"/>
</dbReference>
<evidence type="ECO:0000256" key="8">
    <source>
        <dbReference type="ARBA" id="ARBA00023136"/>
    </source>
</evidence>
<keyword evidence="6 10" id="KW-0067">ATP-binding</keyword>
<evidence type="ECO:0000256" key="5">
    <source>
        <dbReference type="ARBA" id="ARBA00022741"/>
    </source>
</evidence>
<dbReference type="InterPro" id="IPR015856">
    <property type="entry name" value="ABC_transpr_CbiO/EcfA_su"/>
</dbReference>
<dbReference type="PROSITE" id="PS00211">
    <property type="entry name" value="ABC_TRANSPORTER_1"/>
    <property type="match status" value="2"/>
</dbReference>
<feature type="domain" description="ABC transporter" evidence="9">
    <location>
        <begin position="5"/>
        <end position="246"/>
    </location>
</feature>
<comment type="similarity">
    <text evidence="2">Belongs to the ABC transporter superfamily.</text>
</comment>
<dbReference type="FunFam" id="3.40.50.300:FF:000224">
    <property type="entry name" value="Energy-coupling factor transporter ATP-binding protein EcfA"/>
    <property type="match status" value="2"/>
</dbReference>
<proteinExistence type="inferred from homology"/>
<accession>A0A396S770</accession>
<dbReference type="InterPro" id="IPR017871">
    <property type="entry name" value="ABC_transporter-like_CS"/>
</dbReference>
<dbReference type="InterPro" id="IPR003593">
    <property type="entry name" value="AAA+_ATPase"/>
</dbReference>
<keyword evidence="5" id="KW-0547">Nucleotide-binding</keyword>
<keyword evidence="4" id="KW-1003">Cell membrane</keyword>
<name>A0A396S770_9BACL</name>
<evidence type="ECO:0000256" key="4">
    <source>
        <dbReference type="ARBA" id="ARBA00022475"/>
    </source>
</evidence>
<dbReference type="RefSeq" id="WP_118876225.1">
    <property type="nucleotide sequence ID" value="NZ_QWEI01000004.1"/>
</dbReference>
<evidence type="ECO:0000313" key="10">
    <source>
        <dbReference type="EMBL" id="RHW36701.1"/>
    </source>
</evidence>
<feature type="domain" description="ABC transporter" evidence="9">
    <location>
        <begin position="301"/>
        <end position="533"/>
    </location>
</feature>
<reference evidence="10 11" key="1">
    <citation type="submission" date="2018-08" db="EMBL/GenBank/DDBJ databases">
        <title>Lysinibacillus sp. YLB-03 draft genome sequence.</title>
        <authorList>
            <person name="Yu L."/>
        </authorList>
    </citation>
    <scope>NUCLEOTIDE SEQUENCE [LARGE SCALE GENOMIC DNA]</scope>
    <source>
        <strain evidence="10 11">YLB-03</strain>
    </source>
</reference>
<gene>
    <name evidence="10" type="ORF">D1B33_09895</name>
</gene>
<keyword evidence="7" id="KW-1278">Translocase</keyword>
<dbReference type="PANTHER" id="PTHR43553:SF19">
    <property type="entry name" value="HMP_THIAMINE IMPORT ATP-BINDING PROTEIN YKOD-RELATED"/>
    <property type="match status" value="1"/>
</dbReference>
<keyword evidence="3" id="KW-0813">Transport</keyword>
<protein>
    <submittedName>
        <fullName evidence="10">ABC transporter ATP-binding protein</fullName>
    </submittedName>
</protein>
<comment type="subcellular location">
    <subcellularLocation>
        <location evidence="1">Cell membrane</location>
        <topology evidence="1">Peripheral membrane protein</topology>
    </subcellularLocation>
</comment>
<dbReference type="GO" id="GO:0042626">
    <property type="term" value="F:ATPase-coupled transmembrane transporter activity"/>
    <property type="evidence" value="ECO:0007669"/>
    <property type="project" value="TreeGrafter"/>
</dbReference>
<dbReference type="PANTHER" id="PTHR43553">
    <property type="entry name" value="HEAVY METAL TRANSPORTER"/>
    <property type="match status" value="1"/>
</dbReference>
<dbReference type="GO" id="GO:0005524">
    <property type="term" value="F:ATP binding"/>
    <property type="evidence" value="ECO:0007669"/>
    <property type="project" value="UniProtKB-KW"/>
</dbReference>
<keyword evidence="11" id="KW-1185">Reference proteome</keyword>
<evidence type="ECO:0000256" key="7">
    <source>
        <dbReference type="ARBA" id="ARBA00022967"/>
    </source>
</evidence>
<dbReference type="SUPFAM" id="SSF52540">
    <property type="entry name" value="P-loop containing nucleoside triphosphate hydrolases"/>
    <property type="match status" value="2"/>
</dbReference>
<dbReference type="OrthoDB" id="501320at2"/>
<dbReference type="SMART" id="SM00382">
    <property type="entry name" value="AAA"/>
    <property type="match status" value="2"/>
</dbReference>
<evidence type="ECO:0000256" key="6">
    <source>
        <dbReference type="ARBA" id="ARBA00022840"/>
    </source>
</evidence>
<dbReference type="Gene3D" id="3.40.50.300">
    <property type="entry name" value="P-loop containing nucleotide triphosphate hydrolases"/>
    <property type="match status" value="2"/>
</dbReference>
<dbReference type="CDD" id="cd03225">
    <property type="entry name" value="ABC_cobalt_CbiO_domain1"/>
    <property type="match status" value="2"/>
</dbReference>
<sequence length="557" mass="63027">MTSLVEVQNLSLRFEFTERDILSELSFSLEQGESIMILGPSGCGKSTLTLCLNGLYPRELDGTMSGEIMINGKPTTSYKPGQLSRFVGVVFQDPETQFCMLTVEDEVAFGLENISVPREEIEERIDHALHLVNMENFKQSTISTLSGGQKQKIALACILAMKPSLLILDEPTANLDPIARMDLIQTIKQLKKEIGFSLIIIEHQLDEWTELADRCLLFNKKGSVFYDGSLRHAILSQRKEIEEEGIWLPKVVQQLLPYAGPDSSVIPLTLEEFSHEAHLWSNAQWEGNAEKNERETQDVFMECNDVSFIVNGQDILKNISITVGEQEFVAIVGANGSGKTTLSRILSGLQRPTNGTVLLHDKALHNWSETELRKEIGYVFQNPEHQFIMNSVYDEIAFSLQMKGIREIEIQQRVGRILEHFGLTDYSNEHPYALSQGQKRRLSIGAMIVDEQKMLILDEPTFGQDASTNEEMMRMLDARYRTGTGIVMITHDMDLAHTYAERIIVLYKGMVVADCTPAELWQQPIEVLQEWGIDLPIQVKIQRLCEKEDHDYVLAST</sequence>
<organism evidence="10 11">
    <name type="scientific">Ureibacillus yapensis</name>
    <dbReference type="NCBI Taxonomy" id="2304605"/>
    <lineage>
        <taxon>Bacteria</taxon>
        <taxon>Bacillati</taxon>
        <taxon>Bacillota</taxon>
        <taxon>Bacilli</taxon>
        <taxon>Bacillales</taxon>
        <taxon>Caryophanaceae</taxon>
        <taxon>Ureibacillus</taxon>
    </lineage>
</organism>
<keyword evidence="8" id="KW-0472">Membrane</keyword>
<dbReference type="InterPro" id="IPR003439">
    <property type="entry name" value="ABC_transporter-like_ATP-bd"/>
</dbReference>
<evidence type="ECO:0000256" key="2">
    <source>
        <dbReference type="ARBA" id="ARBA00005417"/>
    </source>
</evidence>
<evidence type="ECO:0000256" key="3">
    <source>
        <dbReference type="ARBA" id="ARBA00022448"/>
    </source>
</evidence>
<evidence type="ECO:0000259" key="9">
    <source>
        <dbReference type="PROSITE" id="PS50893"/>
    </source>
</evidence>
<dbReference type="AlphaFoldDB" id="A0A396S770"/>
<evidence type="ECO:0000256" key="1">
    <source>
        <dbReference type="ARBA" id="ARBA00004202"/>
    </source>
</evidence>
<comment type="caution">
    <text evidence="10">The sequence shown here is derived from an EMBL/GenBank/DDBJ whole genome shotgun (WGS) entry which is preliminary data.</text>
</comment>
<dbReference type="GO" id="GO:0016887">
    <property type="term" value="F:ATP hydrolysis activity"/>
    <property type="evidence" value="ECO:0007669"/>
    <property type="project" value="InterPro"/>
</dbReference>
<dbReference type="Pfam" id="PF00005">
    <property type="entry name" value="ABC_tran"/>
    <property type="match status" value="2"/>
</dbReference>